<keyword evidence="3" id="KW-1185">Reference proteome</keyword>
<feature type="region of interest" description="Disordered" evidence="1">
    <location>
        <begin position="100"/>
        <end position="127"/>
    </location>
</feature>
<sequence>MTVRNGGFLGDYYHNSFEAPGGYDEGSDSPSASEGSNCSKRKFGGLNYTDQEAFGVSKMVLPLSGLSSSERKELIRRLRQELEQIRFFQKSFELSRSLAVSGSSAKSFGKSRCSTGPGKSVNPITAP</sequence>
<name>A0A6D2IZ31_9BRAS</name>
<gene>
    <name evidence="2" type="ORF">MERR_LOCUS17437</name>
</gene>
<dbReference type="OrthoDB" id="21449at2759"/>
<reference evidence="2" key="1">
    <citation type="submission" date="2020-01" db="EMBL/GenBank/DDBJ databases">
        <authorList>
            <person name="Mishra B."/>
        </authorList>
    </citation>
    <scope>NUCLEOTIDE SEQUENCE [LARGE SCALE GENOMIC DNA]</scope>
</reference>
<proteinExistence type="predicted"/>
<comment type="caution">
    <text evidence="2">The sequence shown here is derived from an EMBL/GenBank/DDBJ whole genome shotgun (WGS) entry which is preliminary data.</text>
</comment>
<feature type="non-terminal residue" evidence="2">
    <location>
        <position position="127"/>
    </location>
</feature>
<accession>A0A6D2IZ31</accession>
<evidence type="ECO:0000256" key="1">
    <source>
        <dbReference type="SAM" id="MobiDB-lite"/>
    </source>
</evidence>
<dbReference type="EMBL" id="CACVBM020001092">
    <property type="protein sequence ID" value="CAA7030202.1"/>
    <property type="molecule type" value="Genomic_DNA"/>
</dbReference>
<dbReference type="Proteomes" id="UP000467841">
    <property type="component" value="Unassembled WGS sequence"/>
</dbReference>
<feature type="non-terminal residue" evidence="2">
    <location>
        <position position="1"/>
    </location>
</feature>
<dbReference type="AlphaFoldDB" id="A0A6D2IZ31"/>
<organism evidence="2 3">
    <name type="scientific">Microthlaspi erraticum</name>
    <dbReference type="NCBI Taxonomy" id="1685480"/>
    <lineage>
        <taxon>Eukaryota</taxon>
        <taxon>Viridiplantae</taxon>
        <taxon>Streptophyta</taxon>
        <taxon>Embryophyta</taxon>
        <taxon>Tracheophyta</taxon>
        <taxon>Spermatophyta</taxon>
        <taxon>Magnoliopsida</taxon>
        <taxon>eudicotyledons</taxon>
        <taxon>Gunneridae</taxon>
        <taxon>Pentapetalae</taxon>
        <taxon>rosids</taxon>
        <taxon>malvids</taxon>
        <taxon>Brassicales</taxon>
        <taxon>Brassicaceae</taxon>
        <taxon>Coluteocarpeae</taxon>
        <taxon>Microthlaspi</taxon>
    </lineage>
</organism>
<evidence type="ECO:0000313" key="2">
    <source>
        <dbReference type="EMBL" id="CAA7030202.1"/>
    </source>
</evidence>
<evidence type="ECO:0000313" key="3">
    <source>
        <dbReference type="Proteomes" id="UP000467841"/>
    </source>
</evidence>
<protein>
    <submittedName>
        <fullName evidence="2">Uncharacterized protein</fullName>
    </submittedName>
</protein>